<dbReference type="AlphaFoldDB" id="A0A5B7CBD8"/>
<sequence>METPPLIKASSDLILDFPFKTPPQSFLLANGINNNTSHPPPFRLSDIEMVALQSLTYTSLKDLLPAASPPSIMSPTYYNRRDSWREIPIKDPLVKHAAWAYLQPMTTPPEADGRSCFSKLKDKCCGCFGGFFNDVVLTAIKSLFAEEGGSDNENEEDDDDDDKVD</sequence>
<dbReference type="EMBL" id="GHES01047963">
    <property type="protein sequence ID" value="MPA78522.1"/>
    <property type="molecule type" value="Transcribed_RNA"/>
</dbReference>
<protein>
    <submittedName>
        <fullName evidence="1">Uncharacterized protein</fullName>
    </submittedName>
</protein>
<proteinExistence type="predicted"/>
<evidence type="ECO:0000313" key="1">
    <source>
        <dbReference type="EMBL" id="MPA78522.1"/>
    </source>
</evidence>
<organism evidence="1">
    <name type="scientific">Davidia involucrata</name>
    <name type="common">Dove tree</name>
    <dbReference type="NCBI Taxonomy" id="16924"/>
    <lineage>
        <taxon>Eukaryota</taxon>
        <taxon>Viridiplantae</taxon>
        <taxon>Streptophyta</taxon>
        <taxon>Embryophyta</taxon>
        <taxon>Tracheophyta</taxon>
        <taxon>Spermatophyta</taxon>
        <taxon>Magnoliopsida</taxon>
        <taxon>eudicotyledons</taxon>
        <taxon>Gunneridae</taxon>
        <taxon>Pentapetalae</taxon>
        <taxon>asterids</taxon>
        <taxon>Cornales</taxon>
        <taxon>Nyssaceae</taxon>
        <taxon>Davidia</taxon>
    </lineage>
</organism>
<gene>
    <name evidence="1" type="ORF">Din_047963</name>
</gene>
<reference evidence="1" key="1">
    <citation type="submission" date="2019-08" db="EMBL/GenBank/DDBJ databases">
        <title>Reference gene set and small RNA set construction with multiple tissues from Davidia involucrata Baill.</title>
        <authorList>
            <person name="Yang H."/>
            <person name="Zhou C."/>
            <person name="Li G."/>
            <person name="Wang J."/>
            <person name="Gao P."/>
            <person name="Wang M."/>
            <person name="Wang R."/>
            <person name="Zhao Y."/>
        </authorList>
    </citation>
    <scope>NUCLEOTIDE SEQUENCE</scope>
    <source>
        <tissue evidence="1">Mixed with DoveR01_LX</tissue>
    </source>
</reference>
<dbReference type="PANTHER" id="PTHR34569:SF12">
    <property type="entry name" value="TRANSMEMBRANE PROTEIN"/>
    <property type="match status" value="1"/>
</dbReference>
<accession>A0A5B7CBD8</accession>
<name>A0A5B7CBD8_DAVIN</name>
<dbReference type="PANTHER" id="PTHR34569">
    <property type="entry name" value="EXPRESSED PROTEIN"/>
    <property type="match status" value="1"/>
</dbReference>